<dbReference type="InterPro" id="IPR007016">
    <property type="entry name" value="O-antigen_ligase-rel_domated"/>
</dbReference>
<keyword evidence="2 5" id="KW-0812">Transmembrane</keyword>
<feature type="transmembrane region" description="Helical" evidence="5">
    <location>
        <begin position="120"/>
        <end position="139"/>
    </location>
</feature>
<name>A0A2Z3JGL2_9DEIO</name>
<feature type="transmembrane region" description="Helical" evidence="5">
    <location>
        <begin position="7"/>
        <end position="25"/>
    </location>
</feature>
<feature type="domain" description="O-antigen ligase-related" evidence="6">
    <location>
        <begin position="179"/>
        <end position="324"/>
    </location>
</feature>
<comment type="subcellular location">
    <subcellularLocation>
        <location evidence="1">Membrane</location>
        <topology evidence="1">Multi-pass membrane protein</topology>
    </subcellularLocation>
</comment>
<evidence type="ECO:0000256" key="4">
    <source>
        <dbReference type="ARBA" id="ARBA00023136"/>
    </source>
</evidence>
<protein>
    <recommendedName>
        <fullName evidence="6">O-antigen ligase-related domain-containing protein</fullName>
    </recommendedName>
</protein>
<dbReference type="GO" id="GO:0016020">
    <property type="term" value="C:membrane"/>
    <property type="evidence" value="ECO:0007669"/>
    <property type="project" value="UniProtKB-SubCell"/>
</dbReference>
<sequence length="410" mass="45433">MRLPRPPHLNLVTLILTFAVLKPFIENVAHLIPNTPISATVLQVLLCLWALVLVVSRHSLKSVFNANLLPILLMAGYLWYSLGWSYDVKYGSDKWQFWLINAALPAAAIYGLLTQAKQQIDWSFFLFFAAIFGVVTLVFGNGDRNSIDGLNVIWTSRIALTSLTVVLFAPLRLWIRAPLVVLFALVAFSAESRGPVLSFVVPVGLYLLWDGLRRGLLSRRHSVGVMAVGLFGFIPAMLGLFWFLDHLNIITDSRYFAILTNGAADDGVNTRAELINTAIRSFQAHPIFGEGLGGFSRYFPQYYPHNVFAEVACETGLVGLSLLLAVLLRAVRAFSRQHIMLVLLFIQCFGYALFSGAISSNPEYFLMYAVLTGTVLAAANATTVLEPIARRRRSGRYGQMTGDQDLVPTD</sequence>
<keyword evidence="8" id="KW-1185">Reference proteome</keyword>
<dbReference type="PANTHER" id="PTHR37422:SF13">
    <property type="entry name" value="LIPOPOLYSACCHARIDE BIOSYNTHESIS PROTEIN PA4999-RELATED"/>
    <property type="match status" value="1"/>
</dbReference>
<reference evidence="7 8" key="1">
    <citation type="submission" date="2018-05" db="EMBL/GenBank/DDBJ databases">
        <title>Complete Genome Sequence of Deinococcus sp. strain 17bor-2.</title>
        <authorList>
            <person name="Srinivasan S."/>
        </authorList>
    </citation>
    <scope>NUCLEOTIDE SEQUENCE [LARGE SCALE GENOMIC DNA]</scope>
    <source>
        <strain evidence="7 8">17bor-2</strain>
    </source>
</reference>
<gene>
    <name evidence="7" type="ORF">DKM44_03870</name>
</gene>
<keyword evidence="3 5" id="KW-1133">Transmembrane helix</keyword>
<evidence type="ECO:0000256" key="1">
    <source>
        <dbReference type="ARBA" id="ARBA00004141"/>
    </source>
</evidence>
<feature type="transmembrane region" description="Helical" evidence="5">
    <location>
        <begin position="224"/>
        <end position="244"/>
    </location>
</feature>
<feature type="transmembrane region" description="Helical" evidence="5">
    <location>
        <begin position="95"/>
        <end position="113"/>
    </location>
</feature>
<proteinExistence type="predicted"/>
<dbReference type="AlphaFoldDB" id="A0A2Z3JGL2"/>
<feature type="transmembrane region" description="Helical" evidence="5">
    <location>
        <begin position="37"/>
        <end position="55"/>
    </location>
</feature>
<evidence type="ECO:0000313" key="7">
    <source>
        <dbReference type="EMBL" id="AWN22480.1"/>
    </source>
</evidence>
<feature type="transmembrane region" description="Helical" evidence="5">
    <location>
        <begin position="151"/>
        <end position="168"/>
    </location>
</feature>
<dbReference type="InterPro" id="IPR051533">
    <property type="entry name" value="WaaL-like"/>
</dbReference>
<dbReference type="KEGG" id="dez:DKM44_03870"/>
<evidence type="ECO:0000256" key="3">
    <source>
        <dbReference type="ARBA" id="ARBA00022989"/>
    </source>
</evidence>
<dbReference type="Proteomes" id="UP000245368">
    <property type="component" value="Chromosome"/>
</dbReference>
<dbReference type="PANTHER" id="PTHR37422">
    <property type="entry name" value="TEICHURONIC ACID BIOSYNTHESIS PROTEIN TUAE"/>
    <property type="match status" value="1"/>
</dbReference>
<organism evidence="7 8">
    <name type="scientific">Deinococcus irradiatisoli</name>
    <dbReference type="NCBI Taxonomy" id="2202254"/>
    <lineage>
        <taxon>Bacteria</taxon>
        <taxon>Thermotogati</taxon>
        <taxon>Deinococcota</taxon>
        <taxon>Deinococci</taxon>
        <taxon>Deinococcales</taxon>
        <taxon>Deinococcaceae</taxon>
        <taxon>Deinococcus</taxon>
    </lineage>
</organism>
<evidence type="ECO:0000256" key="2">
    <source>
        <dbReference type="ARBA" id="ARBA00022692"/>
    </source>
</evidence>
<keyword evidence="4 5" id="KW-0472">Membrane</keyword>
<accession>A0A2Z3JGL2</accession>
<feature type="transmembrane region" description="Helical" evidence="5">
    <location>
        <begin position="339"/>
        <end position="358"/>
    </location>
</feature>
<feature type="transmembrane region" description="Helical" evidence="5">
    <location>
        <begin position="364"/>
        <end position="385"/>
    </location>
</feature>
<evidence type="ECO:0000259" key="6">
    <source>
        <dbReference type="Pfam" id="PF04932"/>
    </source>
</evidence>
<dbReference type="EMBL" id="CP029494">
    <property type="protein sequence ID" value="AWN22480.1"/>
    <property type="molecule type" value="Genomic_DNA"/>
</dbReference>
<evidence type="ECO:0000256" key="5">
    <source>
        <dbReference type="SAM" id="Phobius"/>
    </source>
</evidence>
<dbReference type="OrthoDB" id="1123519at2"/>
<evidence type="ECO:0000313" key="8">
    <source>
        <dbReference type="Proteomes" id="UP000245368"/>
    </source>
</evidence>
<feature type="transmembrane region" description="Helical" evidence="5">
    <location>
        <begin position="62"/>
        <end position="80"/>
    </location>
</feature>
<feature type="transmembrane region" description="Helical" evidence="5">
    <location>
        <begin position="307"/>
        <end position="327"/>
    </location>
</feature>
<dbReference type="Pfam" id="PF04932">
    <property type="entry name" value="Wzy_C"/>
    <property type="match status" value="1"/>
</dbReference>